<accession>A0A1G8EN66</accession>
<gene>
    <name evidence="8" type="ORF">SAMN05421827_1427</name>
</gene>
<dbReference type="PROSITE" id="PS51257">
    <property type="entry name" value="PROKAR_LIPOPROTEIN"/>
    <property type="match status" value="1"/>
</dbReference>
<evidence type="ECO:0000256" key="4">
    <source>
        <dbReference type="ARBA" id="ARBA00023136"/>
    </source>
</evidence>
<protein>
    <submittedName>
        <fullName evidence="8">SusD family protein</fullName>
    </submittedName>
</protein>
<dbReference type="Pfam" id="PF07980">
    <property type="entry name" value="SusD_RagB"/>
    <property type="match status" value="1"/>
</dbReference>
<evidence type="ECO:0000256" key="2">
    <source>
        <dbReference type="ARBA" id="ARBA00006275"/>
    </source>
</evidence>
<name>A0A1G8EN66_9SPHI</name>
<dbReference type="AlphaFoldDB" id="A0A1G8EN66"/>
<comment type="subcellular location">
    <subcellularLocation>
        <location evidence="1">Cell outer membrane</location>
    </subcellularLocation>
</comment>
<dbReference type="Pfam" id="PF14322">
    <property type="entry name" value="SusD-like_3"/>
    <property type="match status" value="1"/>
</dbReference>
<dbReference type="InterPro" id="IPR033985">
    <property type="entry name" value="SusD-like_N"/>
</dbReference>
<proteinExistence type="inferred from homology"/>
<dbReference type="STRING" id="405671.SAMN05421827_1427"/>
<feature type="domain" description="SusD-like N-terminal" evidence="7">
    <location>
        <begin position="27"/>
        <end position="226"/>
    </location>
</feature>
<sequence length="450" mass="49911">MKKRNIFGFWLLLAVFANAILGCQKLLDEKPDQRLVIPSTLADFQALMDNFGVLTAKDLVSAEISADDYYLTDADLAALPGEYERRMYSWQKDNIFEPGSNDWAYLYKAVYSCNAVLEGLEASTITRDTRYNDVKGQALVYRAKCFLQGLGLWAKAYQVSSATDLGIPLRPSADFNTPSTRATVQEGYQKVLTDLKAAVPLLPVKALSATRPSKAAAYGLLARAFLYMGDYQAAENYADSCLRNNAALLDYNQLNAAAPYPIALFNPEVVFNTFSPPPTILSNTRAKMVPELLQAYQAADLRKQVFYVQSGSASYFKGTYFQPALFFGLATDEMYLTLAECQVRNGKTALGMETLNKLLLARFKTGTFVPLVAGDKATALGVVLSERRKELVMRGLRWMDVKRLNAEGGNIVLKRTISGIDYTLTPNDKRYALPIPEDIIALTGMPQNER</sequence>
<feature type="domain" description="RagB/SusD" evidence="6">
    <location>
        <begin position="333"/>
        <end position="409"/>
    </location>
</feature>
<keyword evidence="5" id="KW-0998">Cell outer membrane</keyword>
<keyword evidence="9" id="KW-1185">Reference proteome</keyword>
<evidence type="ECO:0000313" key="9">
    <source>
        <dbReference type="Proteomes" id="UP000199643"/>
    </source>
</evidence>
<evidence type="ECO:0000256" key="1">
    <source>
        <dbReference type="ARBA" id="ARBA00004442"/>
    </source>
</evidence>
<organism evidence="8 9">
    <name type="scientific">Pedobacter terrae</name>
    <dbReference type="NCBI Taxonomy" id="405671"/>
    <lineage>
        <taxon>Bacteria</taxon>
        <taxon>Pseudomonadati</taxon>
        <taxon>Bacteroidota</taxon>
        <taxon>Sphingobacteriia</taxon>
        <taxon>Sphingobacteriales</taxon>
        <taxon>Sphingobacteriaceae</taxon>
        <taxon>Pedobacter</taxon>
    </lineage>
</organism>
<evidence type="ECO:0000256" key="3">
    <source>
        <dbReference type="ARBA" id="ARBA00022729"/>
    </source>
</evidence>
<dbReference type="InterPro" id="IPR011990">
    <property type="entry name" value="TPR-like_helical_dom_sf"/>
</dbReference>
<evidence type="ECO:0000259" key="7">
    <source>
        <dbReference type="Pfam" id="PF14322"/>
    </source>
</evidence>
<evidence type="ECO:0000256" key="5">
    <source>
        <dbReference type="ARBA" id="ARBA00023237"/>
    </source>
</evidence>
<dbReference type="GO" id="GO:0009279">
    <property type="term" value="C:cell outer membrane"/>
    <property type="evidence" value="ECO:0007669"/>
    <property type="project" value="UniProtKB-SubCell"/>
</dbReference>
<dbReference type="InterPro" id="IPR012944">
    <property type="entry name" value="SusD_RagB_dom"/>
</dbReference>
<reference evidence="9" key="1">
    <citation type="submission" date="2016-10" db="EMBL/GenBank/DDBJ databases">
        <authorList>
            <person name="Varghese N."/>
            <person name="Submissions S."/>
        </authorList>
    </citation>
    <scope>NUCLEOTIDE SEQUENCE [LARGE SCALE GENOMIC DNA]</scope>
    <source>
        <strain evidence="9">DSM 17933</strain>
    </source>
</reference>
<keyword evidence="4" id="KW-0472">Membrane</keyword>
<dbReference type="SUPFAM" id="SSF48452">
    <property type="entry name" value="TPR-like"/>
    <property type="match status" value="1"/>
</dbReference>
<evidence type="ECO:0000259" key="6">
    <source>
        <dbReference type="Pfam" id="PF07980"/>
    </source>
</evidence>
<comment type="similarity">
    <text evidence="2">Belongs to the SusD family.</text>
</comment>
<dbReference type="RefSeq" id="WP_167354821.1">
    <property type="nucleotide sequence ID" value="NZ_FNCH01000042.1"/>
</dbReference>
<keyword evidence="3" id="KW-0732">Signal</keyword>
<dbReference type="Gene3D" id="1.25.40.390">
    <property type="match status" value="1"/>
</dbReference>
<dbReference type="Proteomes" id="UP000199643">
    <property type="component" value="Unassembled WGS sequence"/>
</dbReference>
<dbReference type="EMBL" id="FNCH01000042">
    <property type="protein sequence ID" value="SDH71320.1"/>
    <property type="molecule type" value="Genomic_DNA"/>
</dbReference>
<evidence type="ECO:0000313" key="8">
    <source>
        <dbReference type="EMBL" id="SDH71320.1"/>
    </source>
</evidence>